<protein>
    <submittedName>
        <fullName evidence="1">Uncharacterized protein</fullName>
    </submittedName>
</protein>
<gene>
    <name evidence="1" type="ORF">IPN75_03215</name>
</gene>
<comment type="caution">
    <text evidence="1">The sequence shown here is derived from an EMBL/GenBank/DDBJ whole genome shotgun (WGS) entry which is preliminary data.</text>
</comment>
<name>A0A9D7QM10_9RHOO</name>
<sequence>MPIIIDEVVISVEVGNREAGGGSAGSAAVPATEDRQALVEECVARVLEILREREEP</sequence>
<dbReference type="InterPro" id="IPR045459">
    <property type="entry name" value="DUF5908"/>
</dbReference>
<evidence type="ECO:0000313" key="1">
    <source>
        <dbReference type="EMBL" id="MBK8889460.1"/>
    </source>
</evidence>
<dbReference type="AlphaFoldDB" id="A0A9D7QM10"/>
<accession>A0A9D7QM10</accession>
<proteinExistence type="predicted"/>
<dbReference type="EMBL" id="JADKBR010000001">
    <property type="protein sequence ID" value="MBK8889460.1"/>
    <property type="molecule type" value="Genomic_DNA"/>
</dbReference>
<dbReference type="Proteomes" id="UP000808146">
    <property type="component" value="Unassembled WGS sequence"/>
</dbReference>
<organism evidence="1 2">
    <name type="scientific">Candidatus Dechloromonas phosphorivorans</name>
    <dbReference type="NCBI Taxonomy" id="2899244"/>
    <lineage>
        <taxon>Bacteria</taxon>
        <taxon>Pseudomonadati</taxon>
        <taxon>Pseudomonadota</taxon>
        <taxon>Betaproteobacteria</taxon>
        <taxon>Rhodocyclales</taxon>
        <taxon>Azonexaceae</taxon>
        <taxon>Dechloromonas</taxon>
    </lineage>
</organism>
<evidence type="ECO:0000313" key="2">
    <source>
        <dbReference type="Proteomes" id="UP000808146"/>
    </source>
</evidence>
<reference evidence="1" key="1">
    <citation type="submission" date="2020-10" db="EMBL/GenBank/DDBJ databases">
        <title>Connecting structure to function with the recovery of over 1000 high-quality activated sludge metagenome-assembled genomes encoding full-length rRNA genes using long-read sequencing.</title>
        <authorList>
            <person name="Singleton C.M."/>
            <person name="Petriglieri F."/>
            <person name="Kristensen J.M."/>
            <person name="Kirkegaard R.H."/>
            <person name="Michaelsen T.Y."/>
            <person name="Andersen M.H."/>
            <person name="Karst S.M."/>
            <person name="Dueholm M.S."/>
            <person name="Nielsen P.H."/>
            <person name="Albertsen M."/>
        </authorList>
    </citation>
    <scope>NUCLEOTIDE SEQUENCE</scope>
    <source>
        <strain evidence="1">OdNE_18-Q3-R46-58_BAT3C.305</strain>
    </source>
</reference>
<dbReference type="Pfam" id="PF19265">
    <property type="entry name" value="DUF5908"/>
    <property type="match status" value="1"/>
</dbReference>